<dbReference type="Proteomes" id="UP000621500">
    <property type="component" value="Unassembled WGS sequence"/>
</dbReference>
<name>A0ABQ4EGQ8_9ACTN</name>
<dbReference type="SUPFAM" id="SSF53756">
    <property type="entry name" value="UDP-Glycosyltransferase/glycogen phosphorylase"/>
    <property type="match status" value="1"/>
</dbReference>
<evidence type="ECO:0008006" key="3">
    <source>
        <dbReference type="Google" id="ProtNLM"/>
    </source>
</evidence>
<accession>A0ABQ4EGQ8</accession>
<keyword evidence="2" id="KW-1185">Reference proteome</keyword>
<evidence type="ECO:0000313" key="2">
    <source>
        <dbReference type="Proteomes" id="UP000621500"/>
    </source>
</evidence>
<comment type="caution">
    <text evidence="1">The sequence shown here is derived from an EMBL/GenBank/DDBJ whole genome shotgun (WGS) entry which is preliminary data.</text>
</comment>
<protein>
    <recommendedName>
        <fullName evidence="3">Glycosyltransferase</fullName>
    </recommendedName>
</protein>
<sequence>MVRSVRRTAARSAKVGLRWTASPAVVRSRVGSGLWGAVLSTPGIPERARVRLADQVHASLLRAGRPDQAVRASRSALRRIGNRRLRADLLMRQVGAELEAGTPPTLPAAVSAELAFADSLLAKGNVRAAANSVQTVHRQLFHRRLQFDRMSSPLADDAAGFLAQWHASATVKALSAPRGRSGVAGPAPSGRPLRLLIATYGNHGFLNLIRRHFEQLPDVEVRFLDPGEDGIHVPLLNNSRAMIEHILSGRSTFGDRVEEWLGPQVEWADVVFVDWCAALAVLFTMVDPGSTRVVVRLHSFEAFAHWPHLVDFSRVDDVIFVSDHLRDLSVAAIPALTSAGSRLHAISNAMDLSSYRRAKHPDARFTLAVVGIKAVAKDPGWAVQVLRHLRAYDDRYRLALYGHDLNADASPDARRFWDELLAEIADLEAAGAVVRMGQTDDMPEAFREVGVIVSSSVRESFHCALVEGAASGAVPVVRDWPFFAGWAASARSLFPADWVVDSPAEAAERIRSLTATEEVWREAGEAAATHAVATWDWEIVKHQFDEVVYGMAVAAPGGGPSSAK</sequence>
<dbReference type="PANTHER" id="PTHR12526">
    <property type="entry name" value="GLYCOSYLTRANSFERASE"/>
    <property type="match status" value="1"/>
</dbReference>
<reference evidence="1 2" key="1">
    <citation type="submission" date="2021-01" db="EMBL/GenBank/DDBJ databases">
        <title>Whole genome shotgun sequence of Plantactinospora mayteni NBRC 109088.</title>
        <authorList>
            <person name="Komaki H."/>
            <person name="Tamura T."/>
        </authorList>
    </citation>
    <scope>NUCLEOTIDE SEQUENCE [LARGE SCALE GENOMIC DNA]</scope>
    <source>
        <strain evidence="1 2">NBRC 109088</strain>
    </source>
</reference>
<gene>
    <name evidence="1" type="ORF">Pma05_04870</name>
</gene>
<dbReference type="Gene3D" id="3.40.50.2000">
    <property type="entry name" value="Glycogen Phosphorylase B"/>
    <property type="match status" value="1"/>
</dbReference>
<evidence type="ECO:0000313" key="1">
    <source>
        <dbReference type="EMBL" id="GIG93914.1"/>
    </source>
</evidence>
<dbReference type="EMBL" id="BONX01000003">
    <property type="protein sequence ID" value="GIG93914.1"/>
    <property type="molecule type" value="Genomic_DNA"/>
</dbReference>
<proteinExistence type="predicted"/>
<organism evidence="1 2">
    <name type="scientific">Plantactinospora mayteni</name>
    <dbReference type="NCBI Taxonomy" id="566021"/>
    <lineage>
        <taxon>Bacteria</taxon>
        <taxon>Bacillati</taxon>
        <taxon>Actinomycetota</taxon>
        <taxon>Actinomycetes</taxon>
        <taxon>Micromonosporales</taxon>
        <taxon>Micromonosporaceae</taxon>
        <taxon>Plantactinospora</taxon>
    </lineage>
</organism>